<evidence type="ECO:0000313" key="6">
    <source>
        <dbReference type="Proteomes" id="UP000824260"/>
    </source>
</evidence>
<dbReference type="Pfam" id="PF03816">
    <property type="entry name" value="LytR_cpsA_psr"/>
    <property type="match status" value="1"/>
</dbReference>
<dbReference type="NCBIfam" id="TIGR00350">
    <property type="entry name" value="lytR_cpsA_psr"/>
    <property type="match status" value="1"/>
</dbReference>
<gene>
    <name evidence="5" type="ORF">IAA52_12695</name>
</gene>
<keyword evidence="3" id="KW-0472">Membrane</keyword>
<proteinExistence type="inferred from homology"/>
<dbReference type="Proteomes" id="UP000824260">
    <property type="component" value="Unassembled WGS sequence"/>
</dbReference>
<evidence type="ECO:0000313" key="5">
    <source>
        <dbReference type="EMBL" id="HIQ83943.1"/>
    </source>
</evidence>
<reference evidence="5" key="1">
    <citation type="submission" date="2020-10" db="EMBL/GenBank/DDBJ databases">
        <authorList>
            <person name="Gilroy R."/>
        </authorList>
    </citation>
    <scope>NUCLEOTIDE SEQUENCE</scope>
    <source>
        <strain evidence="5">ChiSjej6B24-2974</strain>
    </source>
</reference>
<reference evidence="5" key="2">
    <citation type="journal article" date="2021" name="PeerJ">
        <title>Extensive microbial diversity within the chicken gut microbiome revealed by metagenomics and culture.</title>
        <authorList>
            <person name="Gilroy R."/>
            <person name="Ravi A."/>
            <person name="Getino M."/>
            <person name="Pursley I."/>
            <person name="Horton D.L."/>
            <person name="Alikhan N.F."/>
            <person name="Baker D."/>
            <person name="Gharbi K."/>
            <person name="Hall N."/>
            <person name="Watson M."/>
            <person name="Adriaenssens E.M."/>
            <person name="Foster-Nyarko E."/>
            <person name="Jarju S."/>
            <person name="Secka A."/>
            <person name="Antonio M."/>
            <person name="Oren A."/>
            <person name="Chaudhuri R.R."/>
            <person name="La Ragione R."/>
            <person name="Hildebrand F."/>
            <person name="Pallen M.J."/>
        </authorList>
    </citation>
    <scope>NUCLEOTIDE SEQUENCE</scope>
    <source>
        <strain evidence="5">ChiSjej6B24-2974</strain>
    </source>
</reference>
<evidence type="ECO:0000256" key="1">
    <source>
        <dbReference type="ARBA" id="ARBA00006068"/>
    </source>
</evidence>
<name>A0A9D0ZNM6_9FIRM</name>
<evidence type="ECO:0000256" key="3">
    <source>
        <dbReference type="SAM" id="Phobius"/>
    </source>
</evidence>
<dbReference type="PANTHER" id="PTHR33392:SF6">
    <property type="entry name" value="POLYISOPRENYL-TEICHOIC ACID--PEPTIDOGLYCAN TEICHOIC ACID TRANSFERASE TAGU"/>
    <property type="match status" value="1"/>
</dbReference>
<feature type="compositionally biased region" description="Low complexity" evidence="2">
    <location>
        <begin position="10"/>
        <end position="29"/>
    </location>
</feature>
<feature type="region of interest" description="Disordered" evidence="2">
    <location>
        <begin position="82"/>
        <end position="110"/>
    </location>
</feature>
<dbReference type="AlphaFoldDB" id="A0A9D0ZNM6"/>
<comment type="caution">
    <text evidence="5">The sequence shown here is derived from an EMBL/GenBank/DDBJ whole genome shotgun (WGS) entry which is preliminary data.</text>
</comment>
<organism evidence="5 6">
    <name type="scientific">Candidatus Pullichristensenella stercorigallinarum</name>
    <dbReference type="NCBI Taxonomy" id="2840909"/>
    <lineage>
        <taxon>Bacteria</taxon>
        <taxon>Bacillati</taxon>
        <taxon>Bacillota</taxon>
        <taxon>Clostridia</taxon>
        <taxon>Candidatus Pullichristensenella</taxon>
    </lineage>
</organism>
<keyword evidence="3" id="KW-1133">Transmembrane helix</keyword>
<sequence>MSDRRPPQRPASSAARRPAPSGARPSGSRPSGGSGSRRPAPRRGGKHASGRFFVFLGIVAVVIIAVVLLIWQPWAATPAVNDQTADATQPPIAPVADSTQTDQTQAENTAAPDNATALSEMLGSEGSDIQGLSEEEMVQVSDLSVNTSLSPEWQNILLLGVDQRTPNESCRSDTMIICSINTQTSEVKLTSLMRDIAVDYTDLGSNNGTYRLNAANYFGGPELTMKTINELLGMNIEKYVMVNFTGFTQICEALGGIEIDITEEEMEQININSWNQYQIGLNNGWDESNLESTNEALTEYGENTHLNGRQALAYARIRKIDSDWERTNRQRKVLVAMMEKLEGTSAMELLQLGMTLQQYVETNMTLDEIVSTAERVLNSGLSGAETMVIPVTDTYTQETRNGQSMFYDVDWVTNTRELQNFIYY</sequence>
<protein>
    <submittedName>
        <fullName evidence="5">LCP family protein</fullName>
    </submittedName>
</protein>
<accession>A0A9D0ZNM6</accession>
<evidence type="ECO:0000256" key="2">
    <source>
        <dbReference type="SAM" id="MobiDB-lite"/>
    </source>
</evidence>
<evidence type="ECO:0000259" key="4">
    <source>
        <dbReference type="Pfam" id="PF03816"/>
    </source>
</evidence>
<dbReference type="InterPro" id="IPR004474">
    <property type="entry name" value="LytR_CpsA_psr"/>
</dbReference>
<feature type="domain" description="Cell envelope-related transcriptional attenuator" evidence="4">
    <location>
        <begin position="171"/>
        <end position="341"/>
    </location>
</feature>
<feature type="transmembrane region" description="Helical" evidence="3">
    <location>
        <begin position="52"/>
        <end position="74"/>
    </location>
</feature>
<feature type="region of interest" description="Disordered" evidence="2">
    <location>
        <begin position="1"/>
        <end position="46"/>
    </location>
</feature>
<dbReference type="EMBL" id="DVFZ01000119">
    <property type="protein sequence ID" value="HIQ83943.1"/>
    <property type="molecule type" value="Genomic_DNA"/>
</dbReference>
<dbReference type="InterPro" id="IPR050922">
    <property type="entry name" value="LytR/CpsA/Psr_CW_biosynth"/>
</dbReference>
<feature type="compositionally biased region" description="Polar residues" evidence="2">
    <location>
        <begin position="97"/>
        <end position="108"/>
    </location>
</feature>
<keyword evidence="3" id="KW-0812">Transmembrane</keyword>
<comment type="similarity">
    <text evidence="1">Belongs to the LytR/CpsA/Psr (LCP) family.</text>
</comment>
<dbReference type="PANTHER" id="PTHR33392">
    <property type="entry name" value="POLYISOPRENYL-TEICHOIC ACID--PEPTIDOGLYCAN TEICHOIC ACID TRANSFERASE TAGU"/>
    <property type="match status" value="1"/>
</dbReference>
<dbReference type="Gene3D" id="3.40.630.190">
    <property type="entry name" value="LCP protein"/>
    <property type="match status" value="1"/>
</dbReference>